<reference evidence="15 16" key="1">
    <citation type="submission" date="2019-06" db="EMBL/GenBank/DDBJ databases">
        <title>Whole genome shotgun sequence of Zoogloea ramigera NBRC 15342.</title>
        <authorList>
            <person name="Hosoyama A."/>
            <person name="Uohara A."/>
            <person name="Ohji S."/>
            <person name="Ichikawa N."/>
        </authorList>
    </citation>
    <scope>NUCLEOTIDE SEQUENCE [LARGE SCALE GENOMIC DNA]</scope>
    <source>
        <strain evidence="15 16">NBRC 15342</strain>
    </source>
</reference>
<evidence type="ECO:0000256" key="10">
    <source>
        <dbReference type="RuleBase" id="RU362125"/>
    </source>
</evidence>
<dbReference type="Proteomes" id="UP000318422">
    <property type="component" value="Unassembled WGS sequence"/>
</dbReference>
<evidence type="ECO:0000256" key="5">
    <source>
        <dbReference type="ARBA" id="ARBA00023002"/>
    </source>
</evidence>
<dbReference type="InterPro" id="IPR025878">
    <property type="entry name" value="Acyl-CoA_dh-like_C_dom"/>
</dbReference>
<dbReference type="Pfam" id="PF02770">
    <property type="entry name" value="Acyl-CoA_dh_M"/>
    <property type="match status" value="1"/>
</dbReference>
<accession>A0A4Y4CWK3</accession>
<evidence type="ECO:0000256" key="7">
    <source>
        <dbReference type="ARBA" id="ARBA00058683"/>
    </source>
</evidence>
<evidence type="ECO:0000256" key="2">
    <source>
        <dbReference type="ARBA" id="ARBA00009347"/>
    </source>
</evidence>
<keyword evidence="5 10" id="KW-0560">Oxidoreductase</keyword>
<sequence>MSNYQAPLRDMRFVIHELVESGPICALPGYADCDAGLIDAVLEEAARFAGDVLSPLNPVGDRDGARWLAGTDGKGEVRTAAGFADAYTQFAEGGWMALPCPPDYGGQGLPRLLAVAVSEMWKSANLSFSHVITLTHGAIEALLIAGSDALRATWLPRLVSGEWTGTMNITEPQAGSDLAAIACRAVPQADGSYRISGQKIFITYGDHDMAANIAHLVLARTPDAPAGVKGLSLFLVPKFILDENGNPGAHNDVYCTSIEHKLGVHGSPTTTLVHGDHGGSTGYLIGQLGRGLEIMFVMMNSARLSVGTEGLGVAQRAWQLASEYAKDRVQGTDVSQKSGERVAIVRHPDVRRLLMTQRSHTEAIRALAYTIAALQDIAHQSPDAAARDAAHRRVELLTPVLKGWSTESAVELTSMAIQIFGGMGFVEETGISQYMRDARITPIYEGTTAIQAADLAGRKIARDGGQVLVGLIQEMRADRNRLAGPNNPQLQAIAAHLGESLDHLETATGALLEKMNRQPAAGLLVAEPYLKLLATVVGGWLMGKAARLASQAIEGGSSDPFYRHKLASARFYADHLLPRSAGLVVTVQADNSTLLGLEDEAF</sequence>
<evidence type="ECO:0000256" key="6">
    <source>
        <dbReference type="ARBA" id="ARBA00051388"/>
    </source>
</evidence>
<dbReference type="InterPro" id="IPR006091">
    <property type="entry name" value="Acyl-CoA_Oxase/DH_mid-dom"/>
</dbReference>
<dbReference type="GO" id="GO:0016627">
    <property type="term" value="F:oxidoreductase activity, acting on the CH-CH group of donors"/>
    <property type="evidence" value="ECO:0007669"/>
    <property type="project" value="InterPro"/>
</dbReference>
<dbReference type="InterPro" id="IPR036250">
    <property type="entry name" value="AcylCo_DH-like_C"/>
</dbReference>
<dbReference type="SUPFAM" id="SSF56645">
    <property type="entry name" value="Acyl-CoA dehydrogenase NM domain-like"/>
    <property type="match status" value="1"/>
</dbReference>
<dbReference type="EC" id="1.3.99.41" evidence="8"/>
<dbReference type="RefSeq" id="WP_141351303.1">
    <property type="nucleotide sequence ID" value="NZ_BJNV01000024.1"/>
</dbReference>
<name>A0A4Y4CWK3_ZOORA</name>
<evidence type="ECO:0000256" key="1">
    <source>
        <dbReference type="ARBA" id="ARBA00001974"/>
    </source>
</evidence>
<dbReference type="AlphaFoldDB" id="A0A4Y4CWK3"/>
<dbReference type="Gene3D" id="1.10.540.10">
    <property type="entry name" value="Acyl-CoA dehydrogenase/oxidase, N-terminal domain"/>
    <property type="match status" value="1"/>
</dbReference>
<dbReference type="SUPFAM" id="SSF47203">
    <property type="entry name" value="Acyl-CoA dehydrogenase C-terminal domain-like"/>
    <property type="match status" value="1"/>
</dbReference>
<protein>
    <recommendedName>
        <fullName evidence="9">3-methylmercaptopropionyl-CoA dehydrogenase</fullName>
        <ecNumber evidence="8">1.3.99.41</ecNumber>
    </recommendedName>
</protein>
<dbReference type="Pfam" id="PF02771">
    <property type="entry name" value="Acyl-CoA_dh_N"/>
    <property type="match status" value="1"/>
</dbReference>
<comment type="caution">
    <text evidence="15">The sequence shown here is derived from an EMBL/GenBank/DDBJ whole genome shotgun (WGS) entry which is preliminary data.</text>
</comment>
<evidence type="ECO:0000259" key="14">
    <source>
        <dbReference type="Pfam" id="PF12806"/>
    </source>
</evidence>
<evidence type="ECO:0000259" key="12">
    <source>
        <dbReference type="Pfam" id="PF02770"/>
    </source>
</evidence>
<dbReference type="PANTHER" id="PTHR42803:SF1">
    <property type="entry name" value="BROAD-SPECIFICITY LINEAR ACYL-COA DEHYDROGENASE FADE5"/>
    <property type="match status" value="1"/>
</dbReference>
<keyword evidence="16" id="KW-1185">Reference proteome</keyword>
<keyword evidence="4 10" id="KW-0274">FAD</keyword>
<proteinExistence type="inferred from homology"/>
<gene>
    <name evidence="15" type="ORF">ZRA01_17260</name>
</gene>
<dbReference type="EMBL" id="BJNV01000024">
    <property type="protein sequence ID" value="GEC95653.1"/>
    <property type="molecule type" value="Genomic_DNA"/>
</dbReference>
<feature type="domain" description="Acyl-CoA oxidase/dehydrogenase middle" evidence="12">
    <location>
        <begin position="167"/>
        <end position="273"/>
    </location>
</feature>
<dbReference type="InterPro" id="IPR037069">
    <property type="entry name" value="AcylCoA_DH/ox_N_sf"/>
</dbReference>
<keyword evidence="3 10" id="KW-0285">Flavoprotein</keyword>
<dbReference type="Gene3D" id="2.40.110.10">
    <property type="entry name" value="Butyryl-CoA Dehydrogenase, subunit A, domain 2"/>
    <property type="match status" value="1"/>
</dbReference>
<evidence type="ECO:0000313" key="15">
    <source>
        <dbReference type="EMBL" id="GEC95653.1"/>
    </source>
</evidence>
<dbReference type="InterPro" id="IPR013786">
    <property type="entry name" value="AcylCoA_DH/ox_N"/>
</dbReference>
<comment type="similarity">
    <text evidence="2 10">Belongs to the acyl-CoA dehydrogenase family.</text>
</comment>
<dbReference type="PANTHER" id="PTHR42803">
    <property type="entry name" value="ACYL-COA DEHYDROGENASE"/>
    <property type="match status" value="1"/>
</dbReference>
<dbReference type="OrthoDB" id="9764895at2"/>
<evidence type="ECO:0000256" key="4">
    <source>
        <dbReference type="ARBA" id="ARBA00022827"/>
    </source>
</evidence>
<evidence type="ECO:0000313" key="16">
    <source>
        <dbReference type="Proteomes" id="UP000318422"/>
    </source>
</evidence>
<evidence type="ECO:0000259" key="11">
    <source>
        <dbReference type="Pfam" id="PF00441"/>
    </source>
</evidence>
<comment type="cofactor">
    <cofactor evidence="1 10">
        <name>FAD</name>
        <dbReference type="ChEBI" id="CHEBI:57692"/>
    </cofactor>
</comment>
<dbReference type="InterPro" id="IPR052166">
    <property type="entry name" value="Diverse_Acyl-CoA_DH"/>
</dbReference>
<comment type="function">
    <text evidence="7">Involved in the assimilation of dimethylsulphoniopropionate (DMSP), an important compound in the fixation of carbon in marine phytoplankton, by mediating the conversion of 3-(methylthio)propanoyl-CoA (MMPA-CoA) to 3-(methylthio)acryloyl-CoA (MTA-CoA).</text>
</comment>
<evidence type="ECO:0000259" key="13">
    <source>
        <dbReference type="Pfam" id="PF02771"/>
    </source>
</evidence>
<dbReference type="InterPro" id="IPR009100">
    <property type="entry name" value="AcylCoA_DH/oxidase_NM_dom_sf"/>
</dbReference>
<dbReference type="FunFam" id="2.40.110.10:FF:000031">
    <property type="entry name" value="Acyl-CoA dehydrogenase, putative"/>
    <property type="match status" value="1"/>
</dbReference>
<dbReference type="Pfam" id="PF00441">
    <property type="entry name" value="Acyl-CoA_dh_1"/>
    <property type="match status" value="1"/>
</dbReference>
<feature type="domain" description="Acetyl-CoA dehydrogenase-like C-terminal" evidence="14">
    <location>
        <begin position="473"/>
        <end position="597"/>
    </location>
</feature>
<dbReference type="GO" id="GO:0050660">
    <property type="term" value="F:flavin adenine dinucleotide binding"/>
    <property type="evidence" value="ECO:0007669"/>
    <property type="project" value="InterPro"/>
</dbReference>
<evidence type="ECO:0000256" key="3">
    <source>
        <dbReference type="ARBA" id="ARBA00022630"/>
    </source>
</evidence>
<feature type="domain" description="Acyl-CoA dehydrogenase/oxidase C-terminal" evidence="11">
    <location>
        <begin position="289"/>
        <end position="457"/>
    </location>
</feature>
<evidence type="ECO:0000256" key="9">
    <source>
        <dbReference type="ARBA" id="ARBA00069043"/>
    </source>
</evidence>
<organism evidence="15 16">
    <name type="scientific">Zoogloea ramigera</name>
    <dbReference type="NCBI Taxonomy" id="350"/>
    <lineage>
        <taxon>Bacteria</taxon>
        <taxon>Pseudomonadati</taxon>
        <taxon>Pseudomonadota</taxon>
        <taxon>Betaproteobacteria</taxon>
        <taxon>Rhodocyclales</taxon>
        <taxon>Zoogloeaceae</taxon>
        <taxon>Zoogloea</taxon>
    </lineage>
</organism>
<evidence type="ECO:0000256" key="8">
    <source>
        <dbReference type="ARBA" id="ARBA00066694"/>
    </source>
</evidence>
<dbReference type="InterPro" id="IPR009075">
    <property type="entry name" value="AcylCo_DH/oxidase_C"/>
</dbReference>
<feature type="domain" description="Acyl-CoA dehydrogenase/oxidase N-terminal" evidence="13">
    <location>
        <begin position="84"/>
        <end position="162"/>
    </location>
</feature>
<comment type="catalytic activity">
    <reaction evidence="6">
        <text>3-(methylsulfanyl)propanoyl-CoA + oxidized [electron-transfer flavoprotein] + H(+) = 3-(methylsulfanyl)acryloyl-CoA + reduced [electron-transfer flavoprotein]</text>
        <dbReference type="Rhea" id="RHEA:52612"/>
        <dbReference type="Rhea" id="RHEA-COMP:10685"/>
        <dbReference type="Rhea" id="RHEA-COMP:10686"/>
        <dbReference type="ChEBI" id="CHEBI:15378"/>
        <dbReference type="ChEBI" id="CHEBI:57692"/>
        <dbReference type="ChEBI" id="CHEBI:58307"/>
        <dbReference type="ChEBI" id="CHEBI:82815"/>
        <dbReference type="ChEBI" id="CHEBI:84994"/>
        <dbReference type="EC" id="1.3.99.41"/>
    </reaction>
    <physiologicalReaction direction="left-to-right" evidence="6">
        <dbReference type="Rhea" id="RHEA:52613"/>
    </physiologicalReaction>
</comment>
<dbReference type="Gene3D" id="1.20.140.10">
    <property type="entry name" value="Butyryl-CoA Dehydrogenase, subunit A, domain 3"/>
    <property type="match status" value="1"/>
</dbReference>
<dbReference type="InterPro" id="IPR046373">
    <property type="entry name" value="Acyl-CoA_Oxase/DH_mid-dom_sf"/>
</dbReference>
<dbReference type="Pfam" id="PF12806">
    <property type="entry name" value="Acyl-CoA_dh_C"/>
    <property type="match status" value="1"/>
</dbReference>